<dbReference type="InterPro" id="IPR001041">
    <property type="entry name" value="2Fe-2S_ferredoxin-type"/>
</dbReference>
<evidence type="ECO:0000259" key="2">
    <source>
        <dbReference type="PROSITE" id="PS51384"/>
    </source>
</evidence>
<dbReference type="InterPro" id="IPR036010">
    <property type="entry name" value="2Fe-2S_ferredoxin-like_sf"/>
</dbReference>
<dbReference type="InterPro" id="IPR052353">
    <property type="entry name" value="Benzoxazolinone_Detox_Enz"/>
</dbReference>
<dbReference type="SUPFAM" id="SSF54292">
    <property type="entry name" value="2Fe-2S ferredoxin-like"/>
    <property type="match status" value="1"/>
</dbReference>
<feature type="domain" description="MOSC" evidence="1">
    <location>
        <begin position="29"/>
        <end position="164"/>
    </location>
</feature>
<dbReference type="InterPro" id="IPR001433">
    <property type="entry name" value="OxRdtase_FAD/NAD-bd"/>
</dbReference>
<dbReference type="Gene3D" id="2.40.33.20">
    <property type="entry name" value="PK beta-barrel domain-like"/>
    <property type="match status" value="1"/>
</dbReference>
<dbReference type="PANTHER" id="PTHR30212">
    <property type="entry name" value="PROTEIN YIIM"/>
    <property type="match status" value="1"/>
</dbReference>
<dbReference type="InterPro" id="IPR011037">
    <property type="entry name" value="Pyrv_Knase-like_insert_dom_sf"/>
</dbReference>
<dbReference type="Pfam" id="PF00111">
    <property type="entry name" value="Fer2"/>
    <property type="match status" value="1"/>
</dbReference>
<dbReference type="PRINTS" id="PR00409">
    <property type="entry name" value="PHDIOXRDTASE"/>
</dbReference>
<dbReference type="Pfam" id="PF00970">
    <property type="entry name" value="FAD_binding_6"/>
    <property type="match status" value="1"/>
</dbReference>
<dbReference type="GO" id="GO:0051536">
    <property type="term" value="F:iron-sulfur cluster binding"/>
    <property type="evidence" value="ECO:0007669"/>
    <property type="project" value="InterPro"/>
</dbReference>
<dbReference type="InterPro" id="IPR008333">
    <property type="entry name" value="Cbr1-like_FAD-bd_dom"/>
</dbReference>
<gene>
    <name evidence="3" type="ORF">E4L98_17490</name>
</gene>
<dbReference type="PROSITE" id="PS51340">
    <property type="entry name" value="MOSC"/>
    <property type="match status" value="1"/>
</dbReference>
<reference evidence="3 4" key="1">
    <citation type="submission" date="2019-03" db="EMBL/GenBank/DDBJ databases">
        <title>Draft Genome Sequence of Duganella callidus sp. nov., a Novel Duganella Species Isolated from Cultivated Soil.</title>
        <authorList>
            <person name="Raths R."/>
            <person name="Peta V."/>
            <person name="Bucking H."/>
        </authorList>
    </citation>
    <scope>NUCLEOTIDE SEQUENCE [LARGE SCALE GENOMIC DNA]</scope>
    <source>
        <strain evidence="3 4">DN04</strain>
    </source>
</reference>
<dbReference type="Pfam" id="PF00175">
    <property type="entry name" value="NAD_binding_1"/>
    <property type="match status" value="1"/>
</dbReference>
<keyword evidence="4" id="KW-1185">Reference proteome</keyword>
<dbReference type="OrthoDB" id="9796486at2"/>
<dbReference type="Pfam" id="PF03473">
    <property type="entry name" value="MOSC"/>
    <property type="match status" value="1"/>
</dbReference>
<dbReference type="CDD" id="cd06184">
    <property type="entry name" value="flavohem_like_fad_nad_binding"/>
    <property type="match status" value="1"/>
</dbReference>
<dbReference type="InterPro" id="IPR012675">
    <property type="entry name" value="Beta-grasp_dom_sf"/>
</dbReference>
<organism evidence="3 4">
    <name type="scientific">Duganella callida</name>
    <dbReference type="NCBI Taxonomy" id="2561932"/>
    <lineage>
        <taxon>Bacteria</taxon>
        <taxon>Pseudomonadati</taxon>
        <taxon>Pseudomonadota</taxon>
        <taxon>Betaproteobacteria</taxon>
        <taxon>Burkholderiales</taxon>
        <taxon>Oxalobacteraceae</taxon>
        <taxon>Telluria group</taxon>
        <taxon>Duganella</taxon>
    </lineage>
</organism>
<dbReference type="RefSeq" id="WP_135202828.1">
    <property type="nucleotide sequence ID" value="NZ_SPVG01000180.1"/>
</dbReference>
<evidence type="ECO:0000313" key="4">
    <source>
        <dbReference type="Proteomes" id="UP000297729"/>
    </source>
</evidence>
<dbReference type="PANTHER" id="PTHR30212:SF2">
    <property type="entry name" value="PROTEIN YIIM"/>
    <property type="match status" value="1"/>
</dbReference>
<dbReference type="CDD" id="cd00207">
    <property type="entry name" value="fer2"/>
    <property type="match status" value="1"/>
</dbReference>
<proteinExistence type="predicted"/>
<evidence type="ECO:0000313" key="3">
    <source>
        <dbReference type="EMBL" id="TFW18644.1"/>
    </source>
</evidence>
<dbReference type="Gene3D" id="3.10.20.30">
    <property type="match status" value="1"/>
</dbReference>
<dbReference type="InterPro" id="IPR005163">
    <property type="entry name" value="Tri_helical_YiiM-like"/>
</dbReference>
<dbReference type="SUPFAM" id="SSF63380">
    <property type="entry name" value="Riboflavin synthase domain-like"/>
    <property type="match status" value="1"/>
</dbReference>
<dbReference type="GO" id="GO:0016491">
    <property type="term" value="F:oxidoreductase activity"/>
    <property type="evidence" value="ECO:0007669"/>
    <property type="project" value="InterPro"/>
</dbReference>
<protein>
    <submittedName>
        <fullName evidence="3">MOSC domain-containing protein</fullName>
    </submittedName>
</protein>
<name>A0A4Y9SFB0_9BURK</name>
<dbReference type="Proteomes" id="UP000297729">
    <property type="component" value="Unassembled WGS sequence"/>
</dbReference>
<dbReference type="InterPro" id="IPR005302">
    <property type="entry name" value="MoCF_Sase_C"/>
</dbReference>
<feature type="domain" description="FAD-binding FR-type" evidence="2">
    <location>
        <begin position="235"/>
        <end position="339"/>
    </location>
</feature>
<dbReference type="SUPFAM" id="SSF52343">
    <property type="entry name" value="Ferredoxin reductase-like, C-terminal NADP-linked domain"/>
    <property type="match status" value="1"/>
</dbReference>
<comment type="caution">
    <text evidence="3">The sequence shown here is derived from an EMBL/GenBank/DDBJ whole genome shotgun (WGS) entry which is preliminary data.</text>
</comment>
<dbReference type="InterPro" id="IPR039261">
    <property type="entry name" value="FNR_nucleotide-bd"/>
</dbReference>
<dbReference type="SUPFAM" id="SSF50800">
    <property type="entry name" value="PK beta-barrel domain-like"/>
    <property type="match status" value="1"/>
</dbReference>
<dbReference type="PROSITE" id="PS51384">
    <property type="entry name" value="FAD_FR"/>
    <property type="match status" value="1"/>
</dbReference>
<evidence type="ECO:0000259" key="1">
    <source>
        <dbReference type="PROSITE" id="PS51340"/>
    </source>
</evidence>
<dbReference type="GO" id="GO:0030151">
    <property type="term" value="F:molybdenum ion binding"/>
    <property type="evidence" value="ECO:0007669"/>
    <property type="project" value="InterPro"/>
</dbReference>
<dbReference type="InterPro" id="IPR017927">
    <property type="entry name" value="FAD-bd_FR_type"/>
</dbReference>
<accession>A0A4Y9SFB0</accession>
<dbReference type="AlphaFoldDB" id="A0A4Y9SFB0"/>
<dbReference type="InterPro" id="IPR017938">
    <property type="entry name" value="Riboflavin_synthase-like_b-brl"/>
</dbReference>
<dbReference type="Gene3D" id="3.40.50.80">
    <property type="entry name" value="Nucleotide-binding domain of ferredoxin-NADP reductase (FNR) module"/>
    <property type="match status" value="1"/>
</dbReference>
<sequence>MPTLLSVNVGLPRMIKRNGRAILSAIWKTSRKGRVWASRLGLEGDGVADFVGHGGEVRAVLVYQMASYEYWNRILKRDGFEYGQFGENLTVEGLADDEVCIGDRYQIGTAVFEVSQPRVTCFKLGMRLNSPGLAGLLVAHGKPGFYMRVVHEGEIGEGDAIVKIASGNEQMTVTEIDGLLYKNDRPIDKLTRALKISALSPGWKGSFRELLNAQRDGVTTGNAGLRQSRDSKEWVGFRPLRIIAIHQESDDVKSFELGTLDDSLLPSPKPGQHIAIKFIGPGKRYATRFYSISGGLKSGRYRISIKREHDGSASAYLHHWATIGAVLEVSAPQGQFTLEDGQRPIVLLSGGIGVTPMVSMLHSLVDGKPREVWWLHSARDGKHHPFQSEVQDLLKSIPGGKSHIVYTRPLDADRLPTFSQSVGRFDSRLLRTLALPVDADFYVCGPAGFLSAMQHLLGQLGIIASRIHTESFGSRASVIAGTKSTLEAIDASADAVAEGALVTFARSGLVVSWSERFASLLDLAEACNVPTQWSCRSGVCHSCQTNVLEGQFTYGPEPLSPPAMGTALICCAKPSGNVELDL</sequence>
<dbReference type="Gene3D" id="2.40.30.10">
    <property type="entry name" value="Translation factors"/>
    <property type="match status" value="1"/>
</dbReference>
<dbReference type="Pfam" id="PF03475">
    <property type="entry name" value="YiiM_3-alpha"/>
    <property type="match status" value="1"/>
</dbReference>
<dbReference type="GO" id="GO:0030170">
    <property type="term" value="F:pyridoxal phosphate binding"/>
    <property type="evidence" value="ECO:0007669"/>
    <property type="project" value="InterPro"/>
</dbReference>
<dbReference type="EMBL" id="SPVG01000180">
    <property type="protein sequence ID" value="TFW18644.1"/>
    <property type="molecule type" value="Genomic_DNA"/>
</dbReference>